<dbReference type="GO" id="GO:0015035">
    <property type="term" value="F:protein-disulfide reductase activity"/>
    <property type="evidence" value="ECO:0007669"/>
    <property type="project" value="TreeGrafter"/>
</dbReference>
<dbReference type="SUPFAM" id="SSF52833">
    <property type="entry name" value="Thioredoxin-like"/>
    <property type="match status" value="1"/>
</dbReference>
<keyword evidence="1" id="KW-0472">Membrane</keyword>
<dbReference type="PANTHER" id="PTHR45663">
    <property type="entry name" value="GEO12009P1"/>
    <property type="match status" value="1"/>
</dbReference>
<protein>
    <recommendedName>
        <fullName evidence="2">Thioredoxin domain-containing protein</fullName>
    </recommendedName>
</protein>
<accession>A0A644XCS9</accession>
<name>A0A644XCS9_9ZZZZ</name>
<dbReference type="PANTHER" id="PTHR45663:SF11">
    <property type="entry name" value="GEO12009P1"/>
    <property type="match status" value="1"/>
</dbReference>
<feature type="domain" description="Thioredoxin" evidence="2">
    <location>
        <begin position="35"/>
        <end position="172"/>
    </location>
</feature>
<dbReference type="Pfam" id="PF00085">
    <property type="entry name" value="Thioredoxin"/>
    <property type="match status" value="1"/>
</dbReference>
<dbReference type="Gene3D" id="3.40.30.10">
    <property type="entry name" value="Glutaredoxin"/>
    <property type="match status" value="1"/>
</dbReference>
<reference evidence="3" key="1">
    <citation type="submission" date="2019-08" db="EMBL/GenBank/DDBJ databases">
        <authorList>
            <person name="Kucharzyk K."/>
            <person name="Murdoch R.W."/>
            <person name="Higgins S."/>
            <person name="Loffler F."/>
        </authorList>
    </citation>
    <scope>NUCLEOTIDE SEQUENCE</scope>
</reference>
<comment type="caution">
    <text evidence="3">The sequence shown here is derived from an EMBL/GenBank/DDBJ whole genome shotgun (WGS) entry which is preliminary data.</text>
</comment>
<keyword evidence="1" id="KW-0812">Transmembrane</keyword>
<gene>
    <name evidence="3" type="ORF">SDC9_58345</name>
</gene>
<keyword evidence="1" id="KW-1133">Transmembrane helix</keyword>
<dbReference type="InterPro" id="IPR036249">
    <property type="entry name" value="Thioredoxin-like_sf"/>
</dbReference>
<dbReference type="EMBL" id="VSSQ01001908">
    <property type="protein sequence ID" value="MPM11994.1"/>
    <property type="molecule type" value="Genomic_DNA"/>
</dbReference>
<evidence type="ECO:0000256" key="1">
    <source>
        <dbReference type="SAM" id="Phobius"/>
    </source>
</evidence>
<dbReference type="CDD" id="cd02947">
    <property type="entry name" value="TRX_family"/>
    <property type="match status" value="1"/>
</dbReference>
<evidence type="ECO:0000259" key="2">
    <source>
        <dbReference type="PROSITE" id="PS51352"/>
    </source>
</evidence>
<organism evidence="3">
    <name type="scientific">bioreactor metagenome</name>
    <dbReference type="NCBI Taxonomy" id="1076179"/>
    <lineage>
        <taxon>unclassified sequences</taxon>
        <taxon>metagenomes</taxon>
        <taxon>ecological metagenomes</taxon>
    </lineage>
</organism>
<dbReference type="AlphaFoldDB" id="A0A644XCS9"/>
<sequence length="174" mass="19335">MTKKRVLKILVPVLIVLAIAAVWLFKNQPWVSKAEEISSVNPDFALEAQSIDLERLTSYGLPIIIDFGADWCSPCKNFAPVYEDVHDEMLGKAILKYVDVDKSSDTASSYPVEVIPTQVFILSDGSPYQPGDKIDIEFQYYQDKSTGSLKYTIHQGALTTDELRAVLTDMGAAQ</sequence>
<dbReference type="GO" id="GO:0005737">
    <property type="term" value="C:cytoplasm"/>
    <property type="evidence" value="ECO:0007669"/>
    <property type="project" value="TreeGrafter"/>
</dbReference>
<evidence type="ECO:0000313" key="3">
    <source>
        <dbReference type="EMBL" id="MPM11994.1"/>
    </source>
</evidence>
<proteinExistence type="predicted"/>
<feature type="transmembrane region" description="Helical" evidence="1">
    <location>
        <begin position="7"/>
        <end position="25"/>
    </location>
</feature>
<dbReference type="PROSITE" id="PS51352">
    <property type="entry name" value="THIOREDOXIN_2"/>
    <property type="match status" value="1"/>
</dbReference>
<dbReference type="InterPro" id="IPR013766">
    <property type="entry name" value="Thioredoxin_domain"/>
</dbReference>